<protein>
    <recommendedName>
        <fullName evidence="3">60S ribosomal protein L9</fullName>
    </recommendedName>
</protein>
<dbReference type="EMBL" id="CYRY02008982">
    <property type="protein sequence ID" value="VCW77560.1"/>
    <property type="molecule type" value="Genomic_DNA"/>
</dbReference>
<dbReference type="InterPro" id="IPR036789">
    <property type="entry name" value="Ribosomal_uL6-like_a/b-dom_sf"/>
</dbReference>
<evidence type="ECO:0000313" key="2">
    <source>
        <dbReference type="Proteomes" id="UP000269945"/>
    </source>
</evidence>
<organism evidence="1 2">
    <name type="scientific">Gulo gulo</name>
    <name type="common">Wolverine</name>
    <name type="synonym">Gluton</name>
    <dbReference type="NCBI Taxonomy" id="48420"/>
    <lineage>
        <taxon>Eukaryota</taxon>
        <taxon>Metazoa</taxon>
        <taxon>Chordata</taxon>
        <taxon>Craniata</taxon>
        <taxon>Vertebrata</taxon>
        <taxon>Euteleostomi</taxon>
        <taxon>Mammalia</taxon>
        <taxon>Eutheria</taxon>
        <taxon>Laurasiatheria</taxon>
        <taxon>Carnivora</taxon>
        <taxon>Caniformia</taxon>
        <taxon>Musteloidea</taxon>
        <taxon>Mustelidae</taxon>
        <taxon>Guloninae</taxon>
        <taxon>Gulo</taxon>
    </lineage>
</organism>
<dbReference type="SUPFAM" id="SSF56053">
    <property type="entry name" value="Ribosomal protein L6"/>
    <property type="match status" value="1"/>
</dbReference>
<sequence length="66" mass="7352">MKIFLSNQTVNIPENVNVTLKGYAVIMKGPTGILQREFDHINTEFSLLGKKRRGSEFTNGGELGKN</sequence>
<comment type="caution">
    <text evidence="1">The sequence shown here is derived from an EMBL/GenBank/DDBJ whole genome shotgun (WGS) entry which is preliminary data.</text>
</comment>
<gene>
    <name evidence="1" type="ORF">BN2614_LOCUS1</name>
</gene>
<name>A0A9X9LNL0_GULGU</name>
<evidence type="ECO:0000313" key="1">
    <source>
        <dbReference type="EMBL" id="VCW77560.1"/>
    </source>
</evidence>
<dbReference type="GO" id="GO:0003735">
    <property type="term" value="F:structural constituent of ribosome"/>
    <property type="evidence" value="ECO:0007669"/>
    <property type="project" value="InterPro"/>
</dbReference>
<accession>A0A9X9LNL0</accession>
<dbReference type="AlphaFoldDB" id="A0A9X9LNL0"/>
<dbReference type="GO" id="GO:0006412">
    <property type="term" value="P:translation"/>
    <property type="evidence" value="ECO:0007669"/>
    <property type="project" value="InterPro"/>
</dbReference>
<proteinExistence type="predicted"/>
<evidence type="ECO:0008006" key="3">
    <source>
        <dbReference type="Google" id="ProtNLM"/>
    </source>
</evidence>
<dbReference type="Gene3D" id="3.90.930.12">
    <property type="entry name" value="Ribosomal protein L6, alpha-beta domain"/>
    <property type="match status" value="1"/>
</dbReference>
<dbReference type="Proteomes" id="UP000269945">
    <property type="component" value="Unassembled WGS sequence"/>
</dbReference>
<dbReference type="GO" id="GO:0019843">
    <property type="term" value="F:rRNA binding"/>
    <property type="evidence" value="ECO:0007669"/>
    <property type="project" value="InterPro"/>
</dbReference>
<reference evidence="1 2" key="1">
    <citation type="submission" date="2018-10" db="EMBL/GenBank/DDBJ databases">
        <authorList>
            <person name="Ekblom R."/>
            <person name="Jareborg N."/>
        </authorList>
    </citation>
    <scope>NUCLEOTIDE SEQUENCE [LARGE SCALE GENOMIC DNA]</scope>
    <source>
        <tissue evidence="1">Muscle</tissue>
    </source>
</reference>
<dbReference type="GO" id="GO:0005840">
    <property type="term" value="C:ribosome"/>
    <property type="evidence" value="ECO:0007669"/>
    <property type="project" value="InterPro"/>
</dbReference>
<keyword evidence="2" id="KW-1185">Reference proteome</keyword>